<keyword evidence="3" id="KW-1185">Reference proteome</keyword>
<feature type="transmembrane region" description="Helical" evidence="1">
    <location>
        <begin position="477"/>
        <end position="498"/>
    </location>
</feature>
<evidence type="ECO:0000256" key="1">
    <source>
        <dbReference type="SAM" id="Phobius"/>
    </source>
</evidence>
<proteinExistence type="predicted"/>
<keyword evidence="1" id="KW-1133">Transmembrane helix</keyword>
<feature type="transmembrane region" description="Helical" evidence="1">
    <location>
        <begin position="280"/>
        <end position="299"/>
    </location>
</feature>
<organism evidence="2 3">
    <name type="scientific">Fodinibius salicampi</name>
    <dbReference type="NCBI Taxonomy" id="1920655"/>
    <lineage>
        <taxon>Bacteria</taxon>
        <taxon>Pseudomonadati</taxon>
        <taxon>Balneolota</taxon>
        <taxon>Balneolia</taxon>
        <taxon>Balneolales</taxon>
        <taxon>Balneolaceae</taxon>
        <taxon>Fodinibius</taxon>
    </lineage>
</organism>
<dbReference type="RefSeq" id="WP_265791074.1">
    <property type="nucleotide sequence ID" value="NZ_BAABRS010000004.1"/>
</dbReference>
<feature type="transmembrane region" description="Helical" evidence="1">
    <location>
        <begin position="414"/>
        <end position="435"/>
    </location>
</feature>
<evidence type="ECO:0000313" key="2">
    <source>
        <dbReference type="EMBL" id="MCW9714018.1"/>
    </source>
</evidence>
<dbReference type="EMBL" id="JAJNDC010000004">
    <property type="protein sequence ID" value="MCW9714018.1"/>
    <property type="molecule type" value="Genomic_DNA"/>
</dbReference>
<name>A0ABT3Q1X5_9BACT</name>
<reference evidence="2 3" key="1">
    <citation type="submission" date="2021-11" db="EMBL/GenBank/DDBJ databases">
        <title>Aliifidinibius sp. nov., a new bacterium isolated from saline soil.</title>
        <authorList>
            <person name="Galisteo C."/>
            <person name="De La Haba R."/>
            <person name="Sanchez-Porro C."/>
            <person name="Ventosa A."/>
        </authorList>
    </citation>
    <scope>NUCLEOTIDE SEQUENCE [LARGE SCALE GENOMIC DNA]</scope>
    <source>
        <strain evidence="2 3">KACC 190600</strain>
    </source>
</reference>
<keyword evidence="1" id="KW-0472">Membrane</keyword>
<sequence length="513" mass="58147">MLVKRDRHTSFAMTEWFFKGLFTIIILLFFAGSIHAQRNFGVVWELPESEQQALDQLSTFQETGITILELNEQPSDRLWETINQYNFEIYASLGISFPTPLSLARTDSATAAALIQKAKAFLSQPSVEKLKLFQFGAIEQSAFNTAASSFFASFNNLDNIDTYYTDHQITDTHPPADFLIYDIRLHSTDLDSLTIPRSEFIGGYQYSPDPKLQGFLTPLKRIIEQTSHSPGKPLLFRSSQLLSTIENNPQLGNTLRAFASTPNAIFPVPEESLPSSRKPILPTIVLLLVWGSLAMHYNMSPLYRKSLFRYFFGHSFFVNDIFRRHIRTSVPAMLILLQHALLAGAVLYTLSTYLWSPLGLQSLAYHYPMLEIIISGNEYILLLVFSGIFLMLSLIAIFWLYLSNKYLRSLTQVTTLLAWPFHLNFLIGTFAIAVYVSWGSIYAITAATILLLFVFFCSFIVAAIDLSRAVVTNKLRYLSLTVGLYLLLITALTVWMVGFNSSVWEVIYLSLKL</sequence>
<comment type="caution">
    <text evidence="2">The sequence shown here is derived from an EMBL/GenBank/DDBJ whole genome shotgun (WGS) entry which is preliminary data.</text>
</comment>
<keyword evidence="1" id="KW-0812">Transmembrane</keyword>
<evidence type="ECO:0000313" key="3">
    <source>
        <dbReference type="Proteomes" id="UP001207337"/>
    </source>
</evidence>
<feature type="transmembrane region" description="Helical" evidence="1">
    <location>
        <begin position="441"/>
        <end position="465"/>
    </location>
</feature>
<protein>
    <recommendedName>
        <fullName evidence="4">Yip1 domain-containing protein</fullName>
    </recommendedName>
</protein>
<feature type="transmembrane region" description="Helical" evidence="1">
    <location>
        <begin position="379"/>
        <end position="402"/>
    </location>
</feature>
<feature type="transmembrane region" description="Helical" evidence="1">
    <location>
        <begin position="332"/>
        <end position="355"/>
    </location>
</feature>
<gene>
    <name evidence="2" type="ORF">LQ318_13990</name>
</gene>
<dbReference type="Proteomes" id="UP001207337">
    <property type="component" value="Unassembled WGS sequence"/>
</dbReference>
<evidence type="ECO:0008006" key="4">
    <source>
        <dbReference type="Google" id="ProtNLM"/>
    </source>
</evidence>
<accession>A0ABT3Q1X5</accession>